<gene>
    <name evidence="1" type="ORF">FJ651_14135</name>
</gene>
<organism evidence="1 2">
    <name type="scientific">Paucihalobacter ruber</name>
    <dbReference type="NCBI Taxonomy" id="2567861"/>
    <lineage>
        <taxon>Bacteria</taxon>
        <taxon>Pseudomonadati</taxon>
        <taxon>Bacteroidota</taxon>
        <taxon>Flavobacteriia</taxon>
        <taxon>Flavobacteriales</taxon>
        <taxon>Flavobacteriaceae</taxon>
        <taxon>Paucihalobacter</taxon>
    </lineage>
</organism>
<sequence length="85" mass="9612">MLVLPICRSEQTGISGANPKDKIFKSIAFVSGIKLKNHSTQPYWVLVLPICRGYVKGIHVTNTTRDLDFKENNNLNDFFDILIGF</sequence>
<dbReference type="RefSeq" id="WP_140991224.1">
    <property type="nucleotide sequence ID" value="NZ_VHIQ01000007.1"/>
</dbReference>
<proteinExistence type="predicted"/>
<keyword evidence="2" id="KW-1185">Reference proteome</keyword>
<dbReference type="Proteomes" id="UP000317332">
    <property type="component" value="Unassembled WGS sequence"/>
</dbReference>
<protein>
    <submittedName>
        <fullName evidence="1">Uncharacterized protein</fullName>
    </submittedName>
</protein>
<dbReference type="AlphaFoldDB" id="A0A506PEM6"/>
<comment type="caution">
    <text evidence="1">The sequence shown here is derived from an EMBL/GenBank/DDBJ whole genome shotgun (WGS) entry which is preliminary data.</text>
</comment>
<dbReference type="EMBL" id="VHIQ01000007">
    <property type="protein sequence ID" value="TPV31948.1"/>
    <property type="molecule type" value="Genomic_DNA"/>
</dbReference>
<name>A0A506PEM6_9FLAO</name>
<evidence type="ECO:0000313" key="1">
    <source>
        <dbReference type="EMBL" id="TPV31948.1"/>
    </source>
</evidence>
<reference evidence="1 2" key="1">
    <citation type="submission" date="2019-06" db="EMBL/GenBank/DDBJ databases">
        <title>Flavobacteriaceae Paucihalobacterium erythroidium CWB-1, complete genome.</title>
        <authorList>
            <person name="Wu S."/>
        </authorList>
    </citation>
    <scope>NUCLEOTIDE SEQUENCE [LARGE SCALE GENOMIC DNA]</scope>
    <source>
        <strain evidence="1 2">CWB-1</strain>
    </source>
</reference>
<accession>A0A506PEM6</accession>
<evidence type="ECO:0000313" key="2">
    <source>
        <dbReference type="Proteomes" id="UP000317332"/>
    </source>
</evidence>